<gene>
    <name evidence="1" type="ORF">HPP92_028003</name>
</gene>
<comment type="caution">
    <text evidence="1">The sequence shown here is derived from an EMBL/GenBank/DDBJ whole genome shotgun (WGS) entry which is preliminary data.</text>
</comment>
<sequence>MAESDTKEEEEGREKEGVTAVYRLNVHCNECADAVEKPIIRTSEYARTVEEELINYMHKKARKRAEIVSEKQEKKSI</sequence>
<proteinExistence type="predicted"/>
<protein>
    <submittedName>
        <fullName evidence="1">Uncharacterized protein</fullName>
    </submittedName>
</protein>
<organism evidence="1 2">
    <name type="scientific">Vanilla planifolia</name>
    <name type="common">Vanilla</name>
    <dbReference type="NCBI Taxonomy" id="51239"/>
    <lineage>
        <taxon>Eukaryota</taxon>
        <taxon>Viridiplantae</taxon>
        <taxon>Streptophyta</taxon>
        <taxon>Embryophyta</taxon>
        <taxon>Tracheophyta</taxon>
        <taxon>Spermatophyta</taxon>
        <taxon>Magnoliopsida</taxon>
        <taxon>Liliopsida</taxon>
        <taxon>Asparagales</taxon>
        <taxon>Orchidaceae</taxon>
        <taxon>Vanilloideae</taxon>
        <taxon>Vanilleae</taxon>
        <taxon>Vanilla</taxon>
    </lineage>
</organism>
<dbReference type="Proteomes" id="UP000636800">
    <property type="component" value="Unassembled WGS sequence"/>
</dbReference>
<dbReference type="AlphaFoldDB" id="A0A835U4J8"/>
<reference evidence="1 2" key="1">
    <citation type="journal article" date="2020" name="Nat. Food">
        <title>A phased Vanilla planifolia genome enables genetic improvement of flavour and production.</title>
        <authorList>
            <person name="Hasing T."/>
            <person name="Tang H."/>
            <person name="Brym M."/>
            <person name="Khazi F."/>
            <person name="Huang T."/>
            <person name="Chambers A.H."/>
        </authorList>
    </citation>
    <scope>NUCLEOTIDE SEQUENCE [LARGE SCALE GENOMIC DNA]</scope>
    <source>
        <tissue evidence="1">Leaf</tissue>
    </source>
</reference>
<evidence type="ECO:0000313" key="2">
    <source>
        <dbReference type="Proteomes" id="UP000636800"/>
    </source>
</evidence>
<keyword evidence="2" id="KW-1185">Reference proteome</keyword>
<accession>A0A835U4J8</accession>
<name>A0A835U4J8_VANPL</name>
<dbReference type="EMBL" id="JADCNL010000367">
    <property type="protein sequence ID" value="KAG0448102.1"/>
    <property type="molecule type" value="Genomic_DNA"/>
</dbReference>
<evidence type="ECO:0000313" key="1">
    <source>
        <dbReference type="EMBL" id="KAG0448102.1"/>
    </source>
</evidence>